<gene>
    <name evidence="2" type="ORF">PG999_003709</name>
</gene>
<comment type="caution">
    <text evidence="2">The sequence shown here is derived from an EMBL/GenBank/DDBJ whole genome shotgun (WGS) entry which is preliminary data.</text>
</comment>
<protein>
    <recommendedName>
        <fullName evidence="4">Polysaccharide lyase</fullName>
    </recommendedName>
</protein>
<evidence type="ECO:0000256" key="1">
    <source>
        <dbReference type="SAM" id="SignalP"/>
    </source>
</evidence>
<evidence type="ECO:0000313" key="2">
    <source>
        <dbReference type="EMBL" id="KAK8123791.1"/>
    </source>
</evidence>
<accession>A0AAW0R4J6</accession>
<feature type="chain" id="PRO_5043519488" description="Polysaccharide lyase" evidence="1">
    <location>
        <begin position="21"/>
        <end position="249"/>
    </location>
</feature>
<evidence type="ECO:0008006" key="4">
    <source>
        <dbReference type="Google" id="ProtNLM"/>
    </source>
</evidence>
<keyword evidence="3" id="KW-1185">Reference proteome</keyword>
<dbReference type="Proteomes" id="UP001392437">
    <property type="component" value="Unassembled WGS sequence"/>
</dbReference>
<dbReference type="Gene3D" id="2.60.120.200">
    <property type="match status" value="1"/>
</dbReference>
<dbReference type="InterPro" id="IPR025975">
    <property type="entry name" value="Polysacc_lyase"/>
</dbReference>
<name>A0AAW0R4J6_9PEZI</name>
<feature type="signal peptide" evidence="1">
    <location>
        <begin position="1"/>
        <end position="20"/>
    </location>
</feature>
<dbReference type="AlphaFoldDB" id="A0AAW0R4J6"/>
<reference evidence="2 3" key="1">
    <citation type="submission" date="2023-01" db="EMBL/GenBank/DDBJ databases">
        <title>Analysis of 21 Apiospora genomes using comparative genomics revels a genus with tremendous synthesis potential of carbohydrate active enzymes and secondary metabolites.</title>
        <authorList>
            <person name="Sorensen T."/>
        </authorList>
    </citation>
    <scope>NUCLEOTIDE SEQUENCE [LARGE SCALE GENOMIC DNA]</scope>
    <source>
        <strain evidence="2 3">CBS 117206</strain>
    </source>
</reference>
<dbReference type="Pfam" id="PF14099">
    <property type="entry name" value="Polysacc_lyase"/>
    <property type="match status" value="1"/>
</dbReference>
<sequence length="249" mass="27615">MVHFVQLAVSAVLCAGYANAALLVDYNAARGDDVAKMGLANLEAARGEKQQSNSADLYIKADNDWKGAKSAHFHRKKDDIRAEYHALNKKTQEGKTYFIGYQFAVGSTPDAMMVMQWKEYEANGAGKDAANIPLSLEVRKGQLQLNYSPAQSKGRQTQWQMPIKPKTVYTVGLEILAKDAGKGHVRMWWDGKPVTFDTTKSTTLQGNLFPGRSDPKFGIYRGEAAVTDNWVYQVQIGEAKKDLDSKFIS</sequence>
<evidence type="ECO:0000313" key="3">
    <source>
        <dbReference type="Proteomes" id="UP001392437"/>
    </source>
</evidence>
<organism evidence="2 3">
    <name type="scientific">Apiospora kogelbergensis</name>
    <dbReference type="NCBI Taxonomy" id="1337665"/>
    <lineage>
        <taxon>Eukaryota</taxon>
        <taxon>Fungi</taxon>
        <taxon>Dikarya</taxon>
        <taxon>Ascomycota</taxon>
        <taxon>Pezizomycotina</taxon>
        <taxon>Sordariomycetes</taxon>
        <taxon>Xylariomycetidae</taxon>
        <taxon>Amphisphaeriales</taxon>
        <taxon>Apiosporaceae</taxon>
        <taxon>Apiospora</taxon>
    </lineage>
</organism>
<proteinExistence type="predicted"/>
<keyword evidence="1" id="KW-0732">Signal</keyword>
<dbReference type="EMBL" id="JAQQWP010000003">
    <property type="protein sequence ID" value="KAK8123791.1"/>
    <property type="molecule type" value="Genomic_DNA"/>
</dbReference>